<dbReference type="Gene3D" id="3.40.50.1220">
    <property type="entry name" value="TPP-binding domain"/>
    <property type="match status" value="1"/>
</dbReference>
<name>A0A7U4QMN1_DESA2</name>
<dbReference type="InterPro" id="IPR029035">
    <property type="entry name" value="DHS-like_NAD/FAD-binding_dom"/>
</dbReference>
<dbReference type="EMBL" id="CP013015">
    <property type="protein sequence ID" value="AMM42162.1"/>
    <property type="molecule type" value="Genomic_DNA"/>
</dbReference>
<gene>
    <name evidence="1" type="ORF">HS1_002380</name>
</gene>
<organism evidence="1 2">
    <name type="scientific">Desulfofervidus auxilii</name>
    <dbReference type="NCBI Taxonomy" id="1621989"/>
    <lineage>
        <taxon>Bacteria</taxon>
        <taxon>Pseudomonadati</taxon>
        <taxon>Thermodesulfobacteriota</taxon>
        <taxon>Candidatus Desulfofervidia</taxon>
        <taxon>Candidatus Desulfofervidales</taxon>
        <taxon>Candidatus Desulfofervidaceae</taxon>
        <taxon>Candidatus Desulfofervidus</taxon>
    </lineage>
</organism>
<dbReference type="Proteomes" id="UP000070560">
    <property type="component" value="Chromosome"/>
</dbReference>
<evidence type="ECO:0000313" key="2">
    <source>
        <dbReference type="Proteomes" id="UP000070560"/>
    </source>
</evidence>
<dbReference type="SUPFAM" id="SSF52467">
    <property type="entry name" value="DHS-like NAD/FAD-binding domain"/>
    <property type="match status" value="1"/>
</dbReference>
<reference evidence="1 2" key="1">
    <citation type="submission" date="2015-10" db="EMBL/GenBank/DDBJ databases">
        <title>Candidatus Desulfofervidus auxilii, a hydrogenotrophic sulfate-reducing bacterium involved in the thermophilic anaerobic oxidation of methane.</title>
        <authorList>
            <person name="Krukenberg V."/>
            <person name="Richter M."/>
            <person name="Wegener G."/>
        </authorList>
    </citation>
    <scope>NUCLEOTIDE SEQUENCE [LARGE SCALE GENOMIC DNA]</scope>
    <source>
        <strain evidence="1 2">HS1</strain>
    </source>
</reference>
<dbReference type="KEGG" id="daw:HS1_002380"/>
<keyword evidence="2" id="KW-1185">Reference proteome</keyword>
<dbReference type="Pfam" id="PF13289">
    <property type="entry name" value="SIR2_2"/>
    <property type="match status" value="1"/>
</dbReference>
<dbReference type="AlphaFoldDB" id="A0A7U4QMN1"/>
<accession>A0A7U4QMN1</accession>
<evidence type="ECO:0000313" key="1">
    <source>
        <dbReference type="EMBL" id="AMM42162.1"/>
    </source>
</evidence>
<sequence>MKSRKVNVYVFGAGASVHLEAPVTKDFVYKGFSLYRDAKKHGIYEIKDDRPFRLTAQLIDRLYGTNLEKLINDPLPDNYLTSINYLSSINIEELLSFVDLGRRGGEKWLPFKEFQRALYEFIFTTLEQSTIWKRAGSGADRRRNCYDKLIDYVMPIDEVNCMISFNYDLFLDKAAVINNHRIVGNYHLPFKHIENFPSYEDRLTHGWKEKDIHLLKLHGSLNWGYCPHCKKVSLAFYRRYKSIFKKRCPECKNQLEPILVPPTYFKDFPEPLANVWKVAEDYLKRADRLIIIGYSFPDIDIEAKWLFKRAICKNTNKPSLTIVNPDQNIKEKIVNFFGNFINQNVTWRNNFEEYIDP</sequence>
<proteinExistence type="predicted"/>
<protein>
    <submittedName>
        <fullName evidence="1">SIR2-like domain protein</fullName>
    </submittedName>
</protein>